<dbReference type="AlphaFoldDB" id="A0A8J2T4A1"/>
<dbReference type="Gene3D" id="3.40.50.720">
    <property type="entry name" value="NAD(P)-binding Rossmann-like Domain"/>
    <property type="match status" value="1"/>
</dbReference>
<protein>
    <submittedName>
        <fullName evidence="2">BN860_02828g1_1</fullName>
    </submittedName>
</protein>
<gene>
    <name evidence="2" type="ORF">BN860_02828g</name>
</gene>
<dbReference type="InterPro" id="IPR036291">
    <property type="entry name" value="NAD(P)-bd_dom_sf"/>
</dbReference>
<feature type="domain" description="NAD-dependent epimerase/dehydratase" evidence="1">
    <location>
        <begin position="3"/>
        <end position="109"/>
    </location>
</feature>
<organism evidence="2 3">
    <name type="scientific">Zygosaccharomyces bailii (strain CLIB 213 / ATCC 58445 / CBS 680 / BCRC 21525 / NBRC 1098 / NCYC 1416 / NRRL Y-2227)</name>
    <dbReference type="NCBI Taxonomy" id="1333698"/>
    <lineage>
        <taxon>Eukaryota</taxon>
        <taxon>Fungi</taxon>
        <taxon>Dikarya</taxon>
        <taxon>Ascomycota</taxon>
        <taxon>Saccharomycotina</taxon>
        <taxon>Saccharomycetes</taxon>
        <taxon>Saccharomycetales</taxon>
        <taxon>Saccharomycetaceae</taxon>
        <taxon>Zygosaccharomyces</taxon>
    </lineage>
</organism>
<dbReference type="SUPFAM" id="SSF51735">
    <property type="entry name" value="NAD(P)-binding Rossmann-fold domains"/>
    <property type="match status" value="1"/>
</dbReference>
<dbReference type="PANTHER" id="PTHR48079:SF9">
    <property type="entry name" value="PUTATIVE-RELATED"/>
    <property type="match status" value="1"/>
</dbReference>
<name>A0A8J2T4A1_ZYGB2</name>
<dbReference type="GO" id="GO:0005737">
    <property type="term" value="C:cytoplasm"/>
    <property type="evidence" value="ECO:0007669"/>
    <property type="project" value="TreeGrafter"/>
</dbReference>
<accession>A0A8J2T4A1</accession>
<keyword evidence="3" id="KW-1185">Reference proteome</keyword>
<proteinExistence type="predicted"/>
<dbReference type="InterPro" id="IPR051783">
    <property type="entry name" value="NAD(P)-dependent_oxidoreduct"/>
</dbReference>
<dbReference type="PANTHER" id="PTHR48079">
    <property type="entry name" value="PROTEIN YEEZ"/>
    <property type="match status" value="1"/>
</dbReference>
<dbReference type="OrthoDB" id="10262413at2759"/>
<evidence type="ECO:0000313" key="2">
    <source>
        <dbReference type="EMBL" id="CDF87280.1"/>
    </source>
</evidence>
<dbReference type="GO" id="GO:0004029">
    <property type="term" value="F:aldehyde dehydrogenase (NAD+) activity"/>
    <property type="evidence" value="ECO:0007669"/>
    <property type="project" value="TreeGrafter"/>
</dbReference>
<dbReference type="Pfam" id="PF01370">
    <property type="entry name" value="Epimerase"/>
    <property type="match status" value="1"/>
</dbReference>
<evidence type="ECO:0000313" key="3">
    <source>
        <dbReference type="Proteomes" id="UP000019375"/>
    </source>
</evidence>
<reference evidence="3" key="1">
    <citation type="journal article" date="2013" name="Genome Announc.">
        <title>Genome sequence of the food spoilage yeast Zygosaccharomyces bailii CLIB 213(T).</title>
        <authorList>
            <person name="Galeote V."/>
            <person name="Bigey F."/>
            <person name="Devillers H."/>
            <person name="Neuveglise C."/>
            <person name="Dequin S."/>
        </authorList>
    </citation>
    <scope>NUCLEOTIDE SEQUENCE [LARGE SCALE GENOMIC DNA]</scope>
    <source>
        <strain evidence="3">CLIB 213 / ATCC 58445 / CBS 680 / CCRC 21525 / NBRC 1098 / NCYC 1416 / NRRL Y-2227</strain>
    </source>
</reference>
<dbReference type="EMBL" id="HG316454">
    <property type="protein sequence ID" value="CDF87280.1"/>
    <property type="molecule type" value="Genomic_DNA"/>
</dbReference>
<evidence type="ECO:0000259" key="1">
    <source>
        <dbReference type="Pfam" id="PF01370"/>
    </source>
</evidence>
<dbReference type="Proteomes" id="UP000019375">
    <property type="component" value="Unassembled WGS sequence"/>
</dbReference>
<sequence>MKVFVTGASGFIGNAVVVELSKAGHQVVGLARSAEAAGKIKSLGTNVEVLMGGLQDLDVLKRGAQDADGIIHLAFIHDFKAFDKSCEIDRDATVAMLESIKGTEKPFVYTSGILLLLPGKILDV</sequence>
<dbReference type="InterPro" id="IPR001509">
    <property type="entry name" value="Epimerase_deHydtase"/>
</dbReference>